<accession>A0AAV5QRW8</accession>
<dbReference type="PIRSF" id="PIRSF015588">
    <property type="entry name" value="AP_complex_sigma"/>
    <property type="match status" value="1"/>
</dbReference>
<feature type="domain" description="AP complex mu/sigma subunit" evidence="7">
    <location>
        <begin position="1"/>
        <end position="135"/>
    </location>
</feature>
<evidence type="ECO:0000259" key="7">
    <source>
        <dbReference type="Pfam" id="PF01217"/>
    </source>
</evidence>
<comment type="similarity">
    <text evidence="2 6">Belongs to the adaptor complexes small subunit family.</text>
</comment>
<sequence length="137" mass="16148">MNRQGKARVSRWFSSYSDSEKLKLKSQVHKLVSSRDHKHQSNFVEFNDNSKLVYKRFAGLFIVFSVDLSDNDLIYLESIQLFVEVLDLYFGNVCELDIVFNFYKVYSIVDEMYSGGEIEETSRNVILERVRCCEKFD</sequence>
<name>A0AAV5QRW8_9ASCO</name>
<dbReference type="InterPro" id="IPR022775">
    <property type="entry name" value="AP_mu_sigma_su"/>
</dbReference>
<evidence type="ECO:0000256" key="2">
    <source>
        <dbReference type="ARBA" id="ARBA00006972"/>
    </source>
</evidence>
<dbReference type="GO" id="GO:0006886">
    <property type="term" value="P:intracellular protein transport"/>
    <property type="evidence" value="ECO:0007669"/>
    <property type="project" value="UniProtKB-UniRule"/>
</dbReference>
<dbReference type="SUPFAM" id="SSF64356">
    <property type="entry name" value="SNARE-like"/>
    <property type="match status" value="1"/>
</dbReference>
<keyword evidence="9" id="KW-1185">Reference proteome</keyword>
<evidence type="ECO:0000313" key="9">
    <source>
        <dbReference type="Proteomes" id="UP001360560"/>
    </source>
</evidence>
<organism evidence="8 9">
    <name type="scientific">Saccharomycopsis crataegensis</name>
    <dbReference type="NCBI Taxonomy" id="43959"/>
    <lineage>
        <taxon>Eukaryota</taxon>
        <taxon>Fungi</taxon>
        <taxon>Dikarya</taxon>
        <taxon>Ascomycota</taxon>
        <taxon>Saccharomycotina</taxon>
        <taxon>Saccharomycetes</taxon>
        <taxon>Saccharomycopsidaceae</taxon>
        <taxon>Saccharomycopsis</taxon>
    </lineage>
</organism>
<comment type="subcellular location">
    <subcellularLocation>
        <location evidence="1">Endomembrane system</location>
    </subcellularLocation>
</comment>
<dbReference type="AlphaFoldDB" id="A0AAV5QRW8"/>
<dbReference type="Gene3D" id="3.30.450.60">
    <property type="match status" value="1"/>
</dbReference>
<proteinExistence type="inferred from homology"/>
<gene>
    <name evidence="8" type="ORF">DASC09_043650</name>
</gene>
<dbReference type="FunFam" id="3.30.450.60:FF:000010">
    <property type="entry name" value="AP complex subunit sigma"/>
    <property type="match status" value="1"/>
</dbReference>
<evidence type="ECO:0000256" key="5">
    <source>
        <dbReference type="ARBA" id="ARBA00023136"/>
    </source>
</evidence>
<keyword evidence="3 6" id="KW-0813">Transport</keyword>
<dbReference type="RefSeq" id="XP_064854036.1">
    <property type="nucleotide sequence ID" value="XM_064997964.1"/>
</dbReference>
<dbReference type="EMBL" id="BTFZ01000011">
    <property type="protein sequence ID" value="GMM37040.1"/>
    <property type="molecule type" value="Genomic_DNA"/>
</dbReference>
<dbReference type="GeneID" id="90075015"/>
<dbReference type="GO" id="GO:0012505">
    <property type="term" value="C:endomembrane system"/>
    <property type="evidence" value="ECO:0007669"/>
    <property type="project" value="UniProtKB-SubCell"/>
</dbReference>
<dbReference type="InterPro" id="IPR011012">
    <property type="entry name" value="Longin-like_dom_sf"/>
</dbReference>
<evidence type="ECO:0000256" key="4">
    <source>
        <dbReference type="ARBA" id="ARBA00022927"/>
    </source>
</evidence>
<protein>
    <recommendedName>
        <fullName evidence="6">AP complex subunit sigma</fullName>
    </recommendedName>
</protein>
<evidence type="ECO:0000256" key="6">
    <source>
        <dbReference type="PIRNR" id="PIRNR015588"/>
    </source>
</evidence>
<dbReference type="Pfam" id="PF01217">
    <property type="entry name" value="Clat_adaptor_s"/>
    <property type="match status" value="1"/>
</dbReference>
<keyword evidence="4 6" id="KW-0653">Protein transport</keyword>
<evidence type="ECO:0000256" key="1">
    <source>
        <dbReference type="ARBA" id="ARBA00004308"/>
    </source>
</evidence>
<comment type="caution">
    <text evidence="8">The sequence shown here is derived from an EMBL/GenBank/DDBJ whole genome shotgun (WGS) entry which is preliminary data.</text>
</comment>
<dbReference type="PANTHER" id="PTHR11753">
    <property type="entry name" value="ADAPTOR COMPLEXES SMALL SUBUNIT FAMILY"/>
    <property type="match status" value="1"/>
</dbReference>
<dbReference type="InterPro" id="IPR016635">
    <property type="entry name" value="AP_complex_ssu"/>
</dbReference>
<evidence type="ECO:0000313" key="8">
    <source>
        <dbReference type="EMBL" id="GMM37040.1"/>
    </source>
</evidence>
<dbReference type="GO" id="GO:0030117">
    <property type="term" value="C:membrane coat"/>
    <property type="evidence" value="ECO:0007669"/>
    <property type="project" value="UniProtKB-ARBA"/>
</dbReference>
<dbReference type="Proteomes" id="UP001360560">
    <property type="component" value="Unassembled WGS sequence"/>
</dbReference>
<keyword evidence="5 6" id="KW-0472">Membrane</keyword>
<evidence type="ECO:0000256" key="3">
    <source>
        <dbReference type="ARBA" id="ARBA00022448"/>
    </source>
</evidence>
<reference evidence="8 9" key="1">
    <citation type="journal article" date="2023" name="Elife">
        <title>Identification of key yeast species and microbe-microbe interactions impacting larval growth of Drosophila in the wild.</title>
        <authorList>
            <person name="Mure A."/>
            <person name="Sugiura Y."/>
            <person name="Maeda R."/>
            <person name="Honda K."/>
            <person name="Sakurai N."/>
            <person name="Takahashi Y."/>
            <person name="Watada M."/>
            <person name="Katoh T."/>
            <person name="Gotoh A."/>
            <person name="Gotoh Y."/>
            <person name="Taniguchi I."/>
            <person name="Nakamura K."/>
            <person name="Hayashi T."/>
            <person name="Katayama T."/>
            <person name="Uemura T."/>
            <person name="Hattori Y."/>
        </authorList>
    </citation>
    <scope>NUCLEOTIDE SEQUENCE [LARGE SCALE GENOMIC DNA]</scope>
    <source>
        <strain evidence="8 9">SC-9</strain>
    </source>
</reference>